<keyword evidence="2" id="KW-0539">Nucleus</keyword>
<evidence type="ECO:0000256" key="3">
    <source>
        <dbReference type="SAM" id="MobiDB-lite"/>
    </source>
</evidence>
<keyword evidence="6" id="KW-1185">Reference proteome</keyword>
<sequence>MSEGRVIRRRNVKTRNRNGCVTCRARRLKCDETKPECNNCTRLSLPCGGYAPRIIFKDQTELLNQSTPRRARSGQRPVGSAAEAVGQDGTDGVLDTSREPSPVQNYLTQDRTSVPDLGSDAIEPQSPIYNVNQSSNAVDPVTSLPGSNTPLVWESGLIPDTGLGVSTPANEDHGLTQSPLVIPDQTAHAIFPLPGASNISPTETTQRHNISSPTGTQVFNGIKTAPVIPQGLLESMRFPEDMLYYHHLRDPSPYGVLSVLYLNDVLDAYYLNAAFYHAALALSALKLTQSEAAPQVRSQASIHALEHFVTALGAVGKIQVDDDDADPSTPGNIQDPGKRDKAVSWLATVLLLAYFELQRGQMRLWYVHSRAAVDFLSSHLSHVLATSIGESLIRAFSRIAALLNIYERTHSVQKQVTPSEVTNSLIQYLSTSTLPYDRLLYILPRVNELEEDWRANLRPDARWEKRVDGLRSELEEWRNSLPQEEVPAFDDEGSSDIEPAEGSDLDIKPFIIHSSYEPVRAATDFAHYLVSLLRLDLMYPPETGPKFTRAETAAMIRKVCRLAIGLPRILCVRINCYGHGVLPAMMHAYHMSDKIMANWIRNWISTLPNEREGIWDTDRVQRLLVYLDEEYSRQSSKSGWTIIKSRLVDMEGDIEDTQPGEEGGQSDRFCVEIYYKGKRGWGIDFVEIE</sequence>
<feature type="region of interest" description="Disordered" evidence="3">
    <location>
        <begin position="67"/>
        <end position="103"/>
    </location>
</feature>
<dbReference type="GO" id="GO:0045944">
    <property type="term" value="P:positive regulation of transcription by RNA polymerase II"/>
    <property type="evidence" value="ECO:0007669"/>
    <property type="project" value="TreeGrafter"/>
</dbReference>
<feature type="domain" description="Zn(2)-C6 fungal-type" evidence="4">
    <location>
        <begin position="19"/>
        <end position="47"/>
    </location>
</feature>
<accession>A0A9W8RP77</accession>
<dbReference type="EMBL" id="JAOQAZ010000038">
    <property type="protein sequence ID" value="KAJ4247842.1"/>
    <property type="molecule type" value="Genomic_DNA"/>
</dbReference>
<dbReference type="GO" id="GO:0008270">
    <property type="term" value="F:zinc ion binding"/>
    <property type="evidence" value="ECO:0007669"/>
    <property type="project" value="InterPro"/>
</dbReference>
<dbReference type="InterPro" id="IPR001138">
    <property type="entry name" value="Zn2Cys6_DnaBD"/>
</dbReference>
<dbReference type="AlphaFoldDB" id="A0A9W8RP77"/>
<dbReference type="PROSITE" id="PS50048">
    <property type="entry name" value="ZN2_CY6_FUNGAL_2"/>
    <property type="match status" value="1"/>
</dbReference>
<dbReference type="InterPro" id="IPR021858">
    <property type="entry name" value="Fun_TF"/>
</dbReference>
<evidence type="ECO:0000256" key="2">
    <source>
        <dbReference type="ARBA" id="ARBA00023242"/>
    </source>
</evidence>
<evidence type="ECO:0000256" key="1">
    <source>
        <dbReference type="ARBA" id="ARBA00004123"/>
    </source>
</evidence>
<comment type="subcellular location">
    <subcellularLocation>
        <location evidence="1">Nucleus</location>
    </subcellularLocation>
</comment>
<dbReference type="OrthoDB" id="5126878at2759"/>
<dbReference type="GO" id="GO:0005634">
    <property type="term" value="C:nucleus"/>
    <property type="evidence" value="ECO:0007669"/>
    <property type="project" value="UniProtKB-SubCell"/>
</dbReference>
<protein>
    <recommendedName>
        <fullName evidence="4">Zn(2)-C6 fungal-type domain-containing protein</fullName>
    </recommendedName>
</protein>
<dbReference type="Gene3D" id="4.10.240.10">
    <property type="entry name" value="Zn(2)-C6 fungal-type DNA-binding domain"/>
    <property type="match status" value="1"/>
</dbReference>
<dbReference type="CDD" id="cd00067">
    <property type="entry name" value="GAL4"/>
    <property type="match status" value="1"/>
</dbReference>
<dbReference type="PROSITE" id="PS00463">
    <property type="entry name" value="ZN2_CY6_FUNGAL_1"/>
    <property type="match status" value="1"/>
</dbReference>
<dbReference type="PANTHER" id="PTHR37534">
    <property type="entry name" value="TRANSCRIPTIONAL ACTIVATOR PROTEIN UGA3"/>
    <property type="match status" value="1"/>
</dbReference>
<dbReference type="Pfam" id="PF00172">
    <property type="entry name" value="Zn_clus"/>
    <property type="match status" value="1"/>
</dbReference>
<reference evidence="5" key="1">
    <citation type="submission" date="2022-09" db="EMBL/GenBank/DDBJ databases">
        <title>Fusarium specimens isolated from Avocado Roots.</title>
        <authorList>
            <person name="Stajich J."/>
            <person name="Roper C."/>
            <person name="Heimlech-Rivalta G."/>
        </authorList>
    </citation>
    <scope>NUCLEOTIDE SEQUENCE</scope>
    <source>
        <strain evidence="5">CF00136</strain>
    </source>
</reference>
<dbReference type="SMART" id="SM00066">
    <property type="entry name" value="GAL4"/>
    <property type="match status" value="1"/>
</dbReference>
<evidence type="ECO:0000313" key="6">
    <source>
        <dbReference type="Proteomes" id="UP001152049"/>
    </source>
</evidence>
<dbReference type="SUPFAM" id="SSF57701">
    <property type="entry name" value="Zn2/Cys6 DNA-binding domain"/>
    <property type="match status" value="1"/>
</dbReference>
<name>A0A9W8RP77_9HYPO</name>
<evidence type="ECO:0000313" key="5">
    <source>
        <dbReference type="EMBL" id="KAJ4247842.1"/>
    </source>
</evidence>
<evidence type="ECO:0000259" key="4">
    <source>
        <dbReference type="PROSITE" id="PS50048"/>
    </source>
</evidence>
<dbReference type="PANTHER" id="PTHR37534:SF49">
    <property type="entry name" value="LYSINE BIOSYNTHESIS REGULATORY PROTEIN LYS14"/>
    <property type="match status" value="1"/>
</dbReference>
<organism evidence="5 6">
    <name type="scientific">Fusarium torreyae</name>
    <dbReference type="NCBI Taxonomy" id="1237075"/>
    <lineage>
        <taxon>Eukaryota</taxon>
        <taxon>Fungi</taxon>
        <taxon>Dikarya</taxon>
        <taxon>Ascomycota</taxon>
        <taxon>Pezizomycotina</taxon>
        <taxon>Sordariomycetes</taxon>
        <taxon>Hypocreomycetidae</taxon>
        <taxon>Hypocreales</taxon>
        <taxon>Nectriaceae</taxon>
        <taxon>Fusarium</taxon>
    </lineage>
</organism>
<dbReference type="Pfam" id="PF11951">
    <property type="entry name" value="Fungal_trans_2"/>
    <property type="match status" value="1"/>
</dbReference>
<comment type="caution">
    <text evidence="5">The sequence shown here is derived from an EMBL/GenBank/DDBJ whole genome shotgun (WGS) entry which is preliminary data.</text>
</comment>
<dbReference type="Proteomes" id="UP001152049">
    <property type="component" value="Unassembled WGS sequence"/>
</dbReference>
<dbReference type="GO" id="GO:0000976">
    <property type="term" value="F:transcription cis-regulatory region binding"/>
    <property type="evidence" value="ECO:0007669"/>
    <property type="project" value="TreeGrafter"/>
</dbReference>
<gene>
    <name evidence="5" type="ORF">NW762_013051</name>
</gene>
<dbReference type="GO" id="GO:0000981">
    <property type="term" value="F:DNA-binding transcription factor activity, RNA polymerase II-specific"/>
    <property type="evidence" value="ECO:0007669"/>
    <property type="project" value="InterPro"/>
</dbReference>
<dbReference type="InterPro" id="IPR036864">
    <property type="entry name" value="Zn2-C6_fun-type_DNA-bd_sf"/>
</dbReference>
<proteinExistence type="predicted"/>